<dbReference type="InterPro" id="IPR011051">
    <property type="entry name" value="RmlC_Cupin_sf"/>
</dbReference>
<evidence type="ECO:0000256" key="1">
    <source>
        <dbReference type="ARBA" id="ARBA00022723"/>
    </source>
</evidence>
<protein>
    <submittedName>
        <fullName evidence="3">Mannose-6-phosphate isomerase</fullName>
    </submittedName>
</protein>
<keyword evidence="1" id="KW-0479">Metal-binding</keyword>
<evidence type="ECO:0000313" key="3">
    <source>
        <dbReference type="EMBL" id="KGE18744.1"/>
    </source>
</evidence>
<dbReference type="eggNOG" id="COG1482">
    <property type="taxonomic scope" value="Bacteria"/>
</dbReference>
<accession>A0A098M844</accession>
<dbReference type="CDD" id="cd07010">
    <property type="entry name" value="cupin_PMI_type_I_N_bac"/>
    <property type="match status" value="1"/>
</dbReference>
<dbReference type="InterPro" id="IPR016847">
    <property type="entry name" value="Man6P_Isoase_Firm_lng_prd"/>
</dbReference>
<name>A0A098M844_9BACL</name>
<keyword evidence="2" id="KW-0862">Zinc</keyword>
<dbReference type="InterPro" id="IPR014710">
    <property type="entry name" value="RmlC-like_jellyroll"/>
</dbReference>
<dbReference type="SUPFAM" id="SSF51182">
    <property type="entry name" value="RmlC-like cupins"/>
    <property type="match status" value="1"/>
</dbReference>
<keyword evidence="3" id="KW-0413">Isomerase</keyword>
<dbReference type="RefSeq" id="WP_036648967.1">
    <property type="nucleotide sequence ID" value="NZ_JQCR01000002.1"/>
</dbReference>
<dbReference type="PANTHER" id="PTHR42742">
    <property type="entry name" value="TRANSCRIPTIONAL REPRESSOR MPRA"/>
    <property type="match status" value="1"/>
</dbReference>
<dbReference type="EMBL" id="JQCR01000002">
    <property type="protein sequence ID" value="KGE18744.1"/>
    <property type="molecule type" value="Genomic_DNA"/>
</dbReference>
<reference evidence="3 4" key="1">
    <citation type="submission" date="2014-08" db="EMBL/GenBank/DDBJ databases">
        <authorList>
            <person name="den Bakker H.C."/>
        </authorList>
    </citation>
    <scope>NUCLEOTIDE SEQUENCE [LARGE SCALE GENOMIC DNA]</scope>
    <source>
        <strain evidence="3 4">DSM 18334</strain>
    </source>
</reference>
<dbReference type="PIRSF" id="PIRSF026713">
    <property type="entry name" value="PMI_Firm_long_prd"/>
    <property type="match status" value="1"/>
</dbReference>
<dbReference type="GO" id="GO:0046872">
    <property type="term" value="F:metal ion binding"/>
    <property type="evidence" value="ECO:0007669"/>
    <property type="project" value="UniProtKB-KW"/>
</dbReference>
<dbReference type="STRING" id="268407.PWYN_04690"/>
<sequence>MTKLYDKYPSIPVSGWEQEVWVGYQEIADALVARQSDREKTVIVIECYPGVRQKEILSGLSRLGSAAIVHAERAAKDKEDVSNMIDRYLTDDRVFGYMAPFHIQDFYNSEKLEVLQDEVKQSNESIVIVIGTGASLIADGDIVIYADMTRWEAQLRFRSKEFGNWLADNQEEDILRKYKRGYFIEWRAADRLKRKQADRFHFYLDTIIPNEPKLISSRAYFDGLRQTVRRPFRMVPYFDPGVWGGQWLESQIELEPKEHPYAWGFDGVPEENSLHLDFGKAKIDTPAINLVFFESKALLGERVYARFGAEFPIRFDFLDTIGGQNLSLQVHPTTDYIREQFGMPYTQDESYYILDAKPGAEVYLGLKEGIDQDAMIADLRRAQEEKYTFPAEKYINVYPARKHDHFLIPAGTIHCSGSDAMVLEISATPYIFTFKLWDWDRLGLDGKPRPVHLEHGKNNIAWERTTPWIDENLVSQMDTLTENETWTEERTGLHPLEFIETRRHWFTGPVEHTTEDCFHMLNLVEGAEAIVESPTGEFEPFTIRYAETFIIPASVGRYTIKPGLSSEGERHATVKAYVRN</sequence>
<dbReference type="GO" id="GO:0016853">
    <property type="term" value="F:isomerase activity"/>
    <property type="evidence" value="ECO:0007669"/>
    <property type="project" value="UniProtKB-KW"/>
</dbReference>
<comment type="caution">
    <text evidence="3">The sequence shown here is derived from an EMBL/GenBank/DDBJ whole genome shotgun (WGS) entry which is preliminary data.</text>
</comment>
<gene>
    <name evidence="3" type="ORF">PWYN_04690</name>
</gene>
<proteinExistence type="predicted"/>
<reference evidence="3 4" key="2">
    <citation type="submission" date="2014-10" db="EMBL/GenBank/DDBJ databases">
        <title>Comparative genomics of the Paenibacillus odorifer group.</title>
        <authorList>
            <person name="Tsai Y.-C."/>
            <person name="Martin N."/>
            <person name="Korlach J."/>
            <person name="Wiedmann M."/>
        </authorList>
    </citation>
    <scope>NUCLEOTIDE SEQUENCE [LARGE SCALE GENOMIC DNA]</scope>
    <source>
        <strain evidence="3 4">DSM 18334</strain>
    </source>
</reference>
<dbReference type="Proteomes" id="UP000029734">
    <property type="component" value="Unassembled WGS sequence"/>
</dbReference>
<dbReference type="Gene3D" id="2.60.120.10">
    <property type="entry name" value="Jelly Rolls"/>
    <property type="match status" value="1"/>
</dbReference>
<dbReference type="AlphaFoldDB" id="A0A098M844"/>
<organism evidence="3 4">
    <name type="scientific">Paenibacillus wynnii</name>
    <dbReference type="NCBI Taxonomy" id="268407"/>
    <lineage>
        <taxon>Bacteria</taxon>
        <taxon>Bacillati</taxon>
        <taxon>Bacillota</taxon>
        <taxon>Bacilli</taxon>
        <taxon>Bacillales</taxon>
        <taxon>Paenibacillaceae</taxon>
        <taxon>Paenibacillus</taxon>
    </lineage>
</organism>
<dbReference type="OrthoDB" id="9808275at2"/>
<keyword evidence="4" id="KW-1185">Reference proteome</keyword>
<dbReference type="InterPro" id="IPR051804">
    <property type="entry name" value="Carb_Metab_Reg_Kinase/Isom"/>
</dbReference>
<evidence type="ECO:0000313" key="4">
    <source>
        <dbReference type="Proteomes" id="UP000029734"/>
    </source>
</evidence>
<evidence type="ECO:0000256" key="2">
    <source>
        <dbReference type="ARBA" id="ARBA00022833"/>
    </source>
</evidence>
<dbReference type="PANTHER" id="PTHR42742:SF3">
    <property type="entry name" value="FRUCTOKINASE"/>
    <property type="match status" value="1"/>
</dbReference>